<dbReference type="Proteomes" id="UP001596139">
    <property type="component" value="Unassembled WGS sequence"/>
</dbReference>
<feature type="transmembrane region" description="Helical" evidence="2">
    <location>
        <begin position="62"/>
        <end position="84"/>
    </location>
</feature>
<dbReference type="InterPro" id="IPR000620">
    <property type="entry name" value="EamA_dom"/>
</dbReference>
<protein>
    <submittedName>
        <fullName evidence="4">EamA family transporter</fullName>
    </submittedName>
</protein>
<feature type="transmembrane region" description="Helical" evidence="2">
    <location>
        <begin position="122"/>
        <end position="140"/>
    </location>
</feature>
<feature type="transmembrane region" description="Helical" evidence="2">
    <location>
        <begin position="181"/>
        <end position="203"/>
    </location>
</feature>
<keyword evidence="2" id="KW-0812">Transmembrane</keyword>
<proteinExistence type="inferred from homology"/>
<feature type="transmembrane region" description="Helical" evidence="2">
    <location>
        <begin position="90"/>
        <end position="110"/>
    </location>
</feature>
<evidence type="ECO:0000313" key="5">
    <source>
        <dbReference type="Proteomes" id="UP001596139"/>
    </source>
</evidence>
<comment type="caution">
    <text evidence="4">The sequence shown here is derived from an EMBL/GenBank/DDBJ whole genome shotgun (WGS) entry which is preliminary data.</text>
</comment>
<dbReference type="RefSeq" id="WP_031057133.1">
    <property type="nucleotide sequence ID" value="NZ_JBHSPX010000002.1"/>
</dbReference>
<organism evidence="4 5">
    <name type="scientific">Streptomyces ochraceiscleroticus</name>
    <dbReference type="NCBI Taxonomy" id="47761"/>
    <lineage>
        <taxon>Bacteria</taxon>
        <taxon>Bacillati</taxon>
        <taxon>Actinomycetota</taxon>
        <taxon>Actinomycetes</taxon>
        <taxon>Kitasatosporales</taxon>
        <taxon>Streptomycetaceae</taxon>
        <taxon>Streptomyces</taxon>
    </lineage>
</organism>
<sequence>MAALFVFALFSALVDVFAAQRLQHLDPGSVAAVAFTLTGVFFCGLTLLRTRPARVVAVARAHAADLLVLNVTTAVTWLSLLYALKLMEPAVANVVSIAIGPACTVLLQYLWWRKDRVLPGELLAALGIVLALAGLVWASLDGRSGVGDRAAAVMALGVCAAVASGAGGAANVVFSARLGAAGVDVPTVMGLRFGLVAAAGWLLAATGDTARLGEALLPGAVVAVIGVGIPAVLVQIGVRRVTPVTASMICTLAPALTLLLQLADTRLTFSVPSAVGITVITVLIGLGLLARRGAPPAAAAQEGKKIHALPGS</sequence>
<reference evidence="5" key="1">
    <citation type="journal article" date="2019" name="Int. J. Syst. Evol. Microbiol.">
        <title>The Global Catalogue of Microorganisms (GCM) 10K type strain sequencing project: providing services to taxonomists for standard genome sequencing and annotation.</title>
        <authorList>
            <consortium name="The Broad Institute Genomics Platform"/>
            <consortium name="The Broad Institute Genome Sequencing Center for Infectious Disease"/>
            <person name="Wu L."/>
            <person name="Ma J."/>
        </authorList>
    </citation>
    <scope>NUCLEOTIDE SEQUENCE [LARGE SCALE GENOMIC DNA]</scope>
    <source>
        <strain evidence="5">CGMCC 1.15180</strain>
    </source>
</reference>
<dbReference type="Pfam" id="PF00892">
    <property type="entry name" value="EamA"/>
    <property type="match status" value="1"/>
</dbReference>
<evidence type="ECO:0000256" key="2">
    <source>
        <dbReference type="SAM" id="Phobius"/>
    </source>
</evidence>
<comment type="similarity">
    <text evidence="1">Belongs to the EamA transporter family.</text>
</comment>
<keyword evidence="2" id="KW-1133">Transmembrane helix</keyword>
<name>A0ABW1MG45_9ACTN</name>
<accession>A0ABW1MG45</accession>
<feature type="transmembrane region" description="Helical" evidence="2">
    <location>
        <begin position="28"/>
        <end position="50"/>
    </location>
</feature>
<feature type="transmembrane region" description="Helical" evidence="2">
    <location>
        <begin position="215"/>
        <end position="234"/>
    </location>
</feature>
<keyword evidence="5" id="KW-1185">Reference proteome</keyword>
<feature type="transmembrane region" description="Helical" evidence="2">
    <location>
        <begin position="152"/>
        <end position="174"/>
    </location>
</feature>
<feature type="transmembrane region" description="Helical" evidence="2">
    <location>
        <begin position="241"/>
        <end position="263"/>
    </location>
</feature>
<gene>
    <name evidence="4" type="ORF">ACFP4F_07625</name>
</gene>
<dbReference type="EMBL" id="JBHSPX010000002">
    <property type="protein sequence ID" value="MFC6062414.1"/>
    <property type="molecule type" value="Genomic_DNA"/>
</dbReference>
<evidence type="ECO:0000259" key="3">
    <source>
        <dbReference type="Pfam" id="PF00892"/>
    </source>
</evidence>
<feature type="domain" description="EamA" evidence="3">
    <location>
        <begin position="3"/>
        <end position="136"/>
    </location>
</feature>
<keyword evidence="2" id="KW-0472">Membrane</keyword>
<feature type="transmembrane region" description="Helical" evidence="2">
    <location>
        <begin position="269"/>
        <end position="290"/>
    </location>
</feature>
<evidence type="ECO:0000313" key="4">
    <source>
        <dbReference type="EMBL" id="MFC6062414.1"/>
    </source>
</evidence>
<evidence type="ECO:0000256" key="1">
    <source>
        <dbReference type="ARBA" id="ARBA00007362"/>
    </source>
</evidence>